<reference evidence="7" key="1">
    <citation type="journal article" date="2023" name="Science">
        <title>Genome structures resolve the early diversification of teleost fishes.</title>
        <authorList>
            <person name="Parey E."/>
            <person name="Louis A."/>
            <person name="Montfort J."/>
            <person name="Bouchez O."/>
            <person name="Roques C."/>
            <person name="Iampietro C."/>
            <person name="Lluch J."/>
            <person name="Castinel A."/>
            <person name="Donnadieu C."/>
            <person name="Desvignes T."/>
            <person name="Floi Bucao C."/>
            <person name="Jouanno E."/>
            <person name="Wen M."/>
            <person name="Mejri S."/>
            <person name="Dirks R."/>
            <person name="Jansen H."/>
            <person name="Henkel C."/>
            <person name="Chen W.J."/>
            <person name="Zahm M."/>
            <person name="Cabau C."/>
            <person name="Klopp C."/>
            <person name="Thompson A.W."/>
            <person name="Robinson-Rechavi M."/>
            <person name="Braasch I."/>
            <person name="Lecointre G."/>
            <person name="Bobe J."/>
            <person name="Postlethwait J.H."/>
            <person name="Berthelot C."/>
            <person name="Roest Crollius H."/>
            <person name="Guiguen Y."/>
        </authorList>
    </citation>
    <scope>NUCLEOTIDE SEQUENCE</scope>
    <source>
        <strain evidence="7">WJC10195</strain>
    </source>
</reference>
<dbReference type="GO" id="GO:0004984">
    <property type="term" value="F:olfactory receptor activity"/>
    <property type="evidence" value="ECO:0007669"/>
    <property type="project" value="TreeGrafter"/>
</dbReference>
<gene>
    <name evidence="7" type="ORF">SKAU_G00040070</name>
</gene>
<dbReference type="PANTHER" id="PTHR26451:SF886">
    <property type="entry name" value="GROWTH HORMONE SECRETAGOGUE RECEPTOR TYPE 1-LIKE-RELATED"/>
    <property type="match status" value="1"/>
</dbReference>
<dbReference type="AlphaFoldDB" id="A0A9Q1GHG0"/>
<evidence type="ECO:0000256" key="3">
    <source>
        <dbReference type="ARBA" id="ARBA00022989"/>
    </source>
</evidence>
<keyword evidence="4 5" id="KW-0472">Membrane</keyword>
<accession>A0A9Q1GHG0</accession>
<dbReference type="InterPro" id="IPR052921">
    <property type="entry name" value="GPCR1_Superfamily_Member"/>
</dbReference>
<evidence type="ECO:0000256" key="4">
    <source>
        <dbReference type="ARBA" id="ARBA00023136"/>
    </source>
</evidence>
<evidence type="ECO:0000256" key="2">
    <source>
        <dbReference type="ARBA" id="ARBA00022692"/>
    </source>
</evidence>
<feature type="transmembrane region" description="Helical" evidence="5">
    <location>
        <begin position="233"/>
        <end position="254"/>
    </location>
</feature>
<evidence type="ECO:0000256" key="5">
    <source>
        <dbReference type="SAM" id="Phobius"/>
    </source>
</evidence>
<comment type="caution">
    <text evidence="7">The sequence shown here is derived from an EMBL/GenBank/DDBJ whole genome shotgun (WGS) entry which is preliminary data.</text>
</comment>
<feature type="domain" description="G-protein coupled receptors family 1 profile" evidence="6">
    <location>
        <begin position="212"/>
        <end position="417"/>
    </location>
</feature>
<organism evidence="7 8">
    <name type="scientific">Synaphobranchus kaupii</name>
    <name type="common">Kaup's arrowtooth eel</name>
    <dbReference type="NCBI Taxonomy" id="118154"/>
    <lineage>
        <taxon>Eukaryota</taxon>
        <taxon>Metazoa</taxon>
        <taxon>Chordata</taxon>
        <taxon>Craniata</taxon>
        <taxon>Vertebrata</taxon>
        <taxon>Euteleostomi</taxon>
        <taxon>Actinopterygii</taxon>
        <taxon>Neopterygii</taxon>
        <taxon>Teleostei</taxon>
        <taxon>Anguilliformes</taxon>
        <taxon>Synaphobranchidae</taxon>
        <taxon>Synaphobranchus</taxon>
    </lineage>
</organism>
<evidence type="ECO:0000256" key="1">
    <source>
        <dbReference type="ARBA" id="ARBA00004370"/>
    </source>
</evidence>
<feature type="transmembrane region" description="Helical" evidence="5">
    <location>
        <begin position="361"/>
        <end position="383"/>
    </location>
</feature>
<dbReference type="Pfam" id="PF00001">
    <property type="entry name" value="7tm_1"/>
    <property type="match status" value="2"/>
</dbReference>
<dbReference type="GO" id="GO:0016020">
    <property type="term" value="C:membrane"/>
    <property type="evidence" value="ECO:0007669"/>
    <property type="project" value="UniProtKB-SubCell"/>
</dbReference>
<keyword evidence="8" id="KW-1185">Reference proteome</keyword>
<dbReference type="SUPFAM" id="SSF81321">
    <property type="entry name" value="Family A G protein-coupled receptor-like"/>
    <property type="match status" value="2"/>
</dbReference>
<dbReference type="GO" id="GO:0004930">
    <property type="term" value="F:G protein-coupled receptor activity"/>
    <property type="evidence" value="ECO:0007669"/>
    <property type="project" value="InterPro"/>
</dbReference>
<dbReference type="PROSITE" id="PS50262">
    <property type="entry name" value="G_PROTEIN_RECEP_F1_2"/>
    <property type="match status" value="2"/>
</dbReference>
<keyword evidence="3 5" id="KW-1133">Transmembrane helix</keyword>
<feature type="transmembrane region" description="Helical" evidence="5">
    <location>
        <begin position="66"/>
        <end position="86"/>
    </location>
</feature>
<dbReference type="InterPro" id="IPR000276">
    <property type="entry name" value="GPCR_Rhodpsn"/>
</dbReference>
<feature type="transmembrane region" description="Helical" evidence="5">
    <location>
        <begin position="404"/>
        <end position="422"/>
    </location>
</feature>
<feature type="transmembrane region" description="Helical" evidence="5">
    <location>
        <begin position="6"/>
        <end position="27"/>
    </location>
</feature>
<evidence type="ECO:0000313" key="8">
    <source>
        <dbReference type="Proteomes" id="UP001152622"/>
    </source>
</evidence>
<feature type="domain" description="G-protein coupled receptors family 1 profile" evidence="6">
    <location>
        <begin position="18"/>
        <end position="130"/>
    </location>
</feature>
<sequence length="477" mass="54170">MNEKVLLVQVLVGIFLYVNCFMIFTFFKKEAFCSNVRYILFAHILFCDSLLLFLTNILLLLSHYRVLMPVRLCLCFYMVMSSLKYATPLTLMAMSFERYVAICIPLRHAEISTPSKAIRCLPVIHALSSIQLTIITSVFIATVPLSFYMTDRMCNAELFIVHKWQGYLRHQRVHMSKNGTAQNGSIGSSPTLRQVTEKVLILQVLVGIFLSVNCLMIFTFFKKEAFRNDVRYILFVHTLFCDSLFLFLTNILLFLSRSRVLMPVGLCLCFYVVMSILTFSTPLTLMAMSLERYVAICIPLRHAEISTPSKAIRCLPVIHALSSIQLIIFTSVLISTVPLSFYTNKKLCNVQIFIVHKWQGYLRSAILELYFLVMSIVIVFTYVKIMGAAKLALTDNKKSASKGLRTVALHGIQLFLCLVQLWCPFVEMAVLEIDLDLFINGYTSKINTQSAAVVQRTKVQARAPVLPDPSMAGALRE</sequence>
<dbReference type="InterPro" id="IPR017452">
    <property type="entry name" value="GPCR_Rhodpsn_7TM"/>
</dbReference>
<protein>
    <recommendedName>
        <fullName evidence="6">G-protein coupled receptors family 1 profile domain-containing protein</fullName>
    </recommendedName>
</protein>
<name>A0A9Q1GHG0_SYNKA</name>
<dbReference type="FunFam" id="1.20.1070.10:FF:000096">
    <property type="entry name" value="Odorant receptor 131-2"/>
    <property type="match status" value="1"/>
</dbReference>
<comment type="subcellular location">
    <subcellularLocation>
        <location evidence="1">Membrane</location>
    </subcellularLocation>
</comment>
<dbReference type="OrthoDB" id="8759131at2759"/>
<dbReference type="EMBL" id="JAINUF010000001">
    <property type="protein sequence ID" value="KAJ8383229.1"/>
    <property type="molecule type" value="Genomic_DNA"/>
</dbReference>
<feature type="transmembrane region" description="Helical" evidence="5">
    <location>
        <begin position="317"/>
        <end position="341"/>
    </location>
</feature>
<feature type="transmembrane region" description="Helical" evidence="5">
    <location>
        <begin position="260"/>
        <end position="279"/>
    </location>
</feature>
<dbReference type="Gene3D" id="1.20.1070.10">
    <property type="entry name" value="Rhodopsin 7-helix transmembrane proteins"/>
    <property type="match status" value="2"/>
</dbReference>
<dbReference type="PANTHER" id="PTHR26451">
    <property type="entry name" value="G_PROTEIN_RECEP_F1_2 DOMAIN-CONTAINING PROTEIN"/>
    <property type="match status" value="1"/>
</dbReference>
<evidence type="ECO:0000313" key="7">
    <source>
        <dbReference type="EMBL" id="KAJ8383229.1"/>
    </source>
</evidence>
<dbReference type="GO" id="GO:0005549">
    <property type="term" value="F:odorant binding"/>
    <property type="evidence" value="ECO:0007669"/>
    <property type="project" value="TreeGrafter"/>
</dbReference>
<evidence type="ECO:0000259" key="6">
    <source>
        <dbReference type="PROSITE" id="PS50262"/>
    </source>
</evidence>
<feature type="transmembrane region" description="Helical" evidence="5">
    <location>
        <begin position="200"/>
        <end position="221"/>
    </location>
</feature>
<keyword evidence="2 5" id="KW-0812">Transmembrane</keyword>
<dbReference type="Proteomes" id="UP001152622">
    <property type="component" value="Chromosome 1"/>
</dbReference>
<dbReference type="CDD" id="cd00637">
    <property type="entry name" value="7tm_classA_rhodopsin-like"/>
    <property type="match status" value="1"/>
</dbReference>
<feature type="transmembrane region" description="Helical" evidence="5">
    <location>
        <begin position="123"/>
        <end position="149"/>
    </location>
</feature>
<feature type="transmembrane region" description="Helical" evidence="5">
    <location>
        <begin position="39"/>
        <end position="60"/>
    </location>
</feature>
<proteinExistence type="predicted"/>